<feature type="region of interest" description="Disordered" evidence="1">
    <location>
        <begin position="308"/>
        <end position="352"/>
    </location>
</feature>
<dbReference type="Proteomes" id="UP000186817">
    <property type="component" value="Unassembled WGS sequence"/>
</dbReference>
<reference evidence="2 3" key="1">
    <citation type="submission" date="2016-02" db="EMBL/GenBank/DDBJ databases">
        <title>Genome analysis of coral dinoflagellate symbionts highlights evolutionary adaptations to a symbiotic lifestyle.</title>
        <authorList>
            <person name="Aranda M."/>
            <person name="Li Y."/>
            <person name="Liew Y.J."/>
            <person name="Baumgarten S."/>
            <person name="Simakov O."/>
            <person name="Wilson M."/>
            <person name="Piel J."/>
            <person name="Ashoor H."/>
            <person name="Bougouffa S."/>
            <person name="Bajic V.B."/>
            <person name="Ryu T."/>
            <person name="Ravasi T."/>
            <person name="Bayer T."/>
            <person name="Micklem G."/>
            <person name="Kim H."/>
            <person name="Bhak J."/>
            <person name="Lajeunesse T.C."/>
            <person name="Voolstra C.R."/>
        </authorList>
    </citation>
    <scope>NUCLEOTIDE SEQUENCE [LARGE SCALE GENOMIC DNA]</scope>
    <source>
        <strain evidence="2 3">CCMP2467</strain>
    </source>
</reference>
<feature type="compositionally biased region" description="Basic and acidic residues" evidence="1">
    <location>
        <begin position="333"/>
        <end position="352"/>
    </location>
</feature>
<feature type="compositionally biased region" description="Polar residues" evidence="1">
    <location>
        <begin position="317"/>
        <end position="329"/>
    </location>
</feature>
<accession>A0A1Q9CR31</accession>
<dbReference type="EMBL" id="LSRX01000981">
    <property type="protein sequence ID" value="OLP85337.1"/>
    <property type="molecule type" value="Genomic_DNA"/>
</dbReference>
<gene>
    <name evidence="2" type="ORF">AK812_SmicGene33669</name>
</gene>
<dbReference type="AlphaFoldDB" id="A0A1Q9CR31"/>
<evidence type="ECO:0000256" key="1">
    <source>
        <dbReference type="SAM" id="MobiDB-lite"/>
    </source>
</evidence>
<proteinExistence type="predicted"/>
<evidence type="ECO:0000313" key="2">
    <source>
        <dbReference type="EMBL" id="OLP85337.1"/>
    </source>
</evidence>
<name>A0A1Q9CR31_SYMMI</name>
<protein>
    <submittedName>
        <fullName evidence="2">Uncharacterized protein</fullName>
    </submittedName>
</protein>
<comment type="caution">
    <text evidence="2">The sequence shown here is derived from an EMBL/GenBank/DDBJ whole genome shotgun (WGS) entry which is preliminary data.</text>
</comment>
<feature type="region of interest" description="Disordered" evidence="1">
    <location>
        <begin position="234"/>
        <end position="262"/>
    </location>
</feature>
<keyword evidence="3" id="KW-1185">Reference proteome</keyword>
<organism evidence="2 3">
    <name type="scientific">Symbiodinium microadriaticum</name>
    <name type="common">Dinoflagellate</name>
    <name type="synonym">Zooxanthella microadriatica</name>
    <dbReference type="NCBI Taxonomy" id="2951"/>
    <lineage>
        <taxon>Eukaryota</taxon>
        <taxon>Sar</taxon>
        <taxon>Alveolata</taxon>
        <taxon>Dinophyceae</taxon>
        <taxon>Suessiales</taxon>
        <taxon>Symbiodiniaceae</taxon>
        <taxon>Symbiodinium</taxon>
    </lineage>
</organism>
<sequence length="404" mass="44217">MEAAHSWACSAKTLSNREVAARLVSLSARSLCPTASAATAFRVGRRCLKDLEGVLAVAMKIPRAAEAQRLRVCRTRSCTRPLVSFQNADTKQARERERLETAKERLALGGIDNAKIQKAVSADDGGDWPARTAVCRDKQNMTLHAWFAANLPSARGDRVGVREAIHRLPAEGPSTATHNSYQPYVGLQEWENIKASVAHEVIPTRRFHMSDYKVPEVEESHSEAVAGLEGAHSVPQDMAAGPAGGQGQSGKRSPRDASASPKVDALQRWLVAKEQALQFPSLPIAIPNHSPRQRPTKAVGRLICASSASPRHEQEQSLEVQVNTVNPTNLAPKRRDGPVRAPQIRDKDKEKYPSGKLMRPVRKANADSWQKLTEVLDSPGRINAKESHPSRAFNVVPKTNLRVV</sequence>
<dbReference type="OMA" id="KANADSW"/>
<dbReference type="OrthoDB" id="415633at2759"/>
<evidence type="ECO:0000313" key="3">
    <source>
        <dbReference type="Proteomes" id="UP000186817"/>
    </source>
</evidence>